<feature type="domain" description="ABC transmembrane type-2" evidence="9">
    <location>
        <begin position="69"/>
        <end position="306"/>
    </location>
</feature>
<dbReference type="Pfam" id="PF01061">
    <property type="entry name" value="ABC2_membrane"/>
    <property type="match status" value="1"/>
</dbReference>
<feature type="transmembrane region" description="Helical" evidence="8">
    <location>
        <begin position="68"/>
        <end position="90"/>
    </location>
</feature>
<dbReference type="GO" id="GO:0015920">
    <property type="term" value="P:lipopolysaccharide transport"/>
    <property type="evidence" value="ECO:0007669"/>
    <property type="project" value="TreeGrafter"/>
</dbReference>
<comment type="caution">
    <text evidence="10">The sequence shown here is derived from an EMBL/GenBank/DDBJ whole genome shotgun (WGS) entry which is preliminary data.</text>
</comment>
<dbReference type="InterPro" id="IPR013525">
    <property type="entry name" value="ABC2_TM"/>
</dbReference>
<comment type="similarity">
    <text evidence="2 8">Belongs to the ABC-2 integral membrane protein family.</text>
</comment>
<keyword evidence="7 8" id="KW-0472">Membrane</keyword>
<feature type="transmembrane region" description="Helical" evidence="8">
    <location>
        <begin position="285"/>
        <end position="304"/>
    </location>
</feature>
<keyword evidence="6 8" id="KW-1133">Transmembrane helix</keyword>
<evidence type="ECO:0000313" key="10">
    <source>
        <dbReference type="EMBL" id="MBF4768117.1"/>
    </source>
</evidence>
<proteinExistence type="inferred from homology"/>
<evidence type="ECO:0000256" key="4">
    <source>
        <dbReference type="ARBA" id="ARBA00022475"/>
    </source>
</evidence>
<dbReference type="AlphaFoldDB" id="A0A930YIE8"/>
<feature type="transmembrane region" description="Helical" evidence="8">
    <location>
        <begin position="219"/>
        <end position="238"/>
    </location>
</feature>
<evidence type="ECO:0000256" key="7">
    <source>
        <dbReference type="ARBA" id="ARBA00023136"/>
    </source>
</evidence>
<accession>A0A930YIE8</accession>
<keyword evidence="5 8" id="KW-0812">Transmembrane</keyword>
<keyword evidence="11" id="KW-1185">Reference proteome</keyword>
<comment type="subcellular location">
    <subcellularLocation>
        <location evidence="1 8">Cell membrane</location>
        <topology evidence="1 8">Multi-pass membrane protein</topology>
    </subcellularLocation>
</comment>
<sequence length="314" mass="34816">MTDTIKSDGAAWDPEEHARNAATRSAALADVPLASPAPRGGIRGVLEHRYLLTLLVKREVTARYTGSFLGMVWSYITPLTQFFMYIFIFALLLGRGKAIEHFAIHVFAALMVVTLFTETIQAGTRSITRNSSLLQKSAMPREMFPVASLLVSIYHLWPEFVILAIALVYTGWSPDLTAVAAGVLGYAVIIVFSLALGLMLSVSQVFLRDTSQMVNVINNFIRFGVPMMYPYSLVASRFHGHTDLYLANPIADAVLLVQRCFWVPTTSDQQETIALHMPDHLFTRGLIALAAALVLLVVAQKVFARFENKIPERL</sequence>
<organism evidence="10 11">
    <name type="scientific">Nocardioides agariphilus</name>
    <dbReference type="NCBI Taxonomy" id="433664"/>
    <lineage>
        <taxon>Bacteria</taxon>
        <taxon>Bacillati</taxon>
        <taxon>Actinomycetota</taxon>
        <taxon>Actinomycetes</taxon>
        <taxon>Propionibacteriales</taxon>
        <taxon>Nocardioidaceae</taxon>
        <taxon>Nocardioides</taxon>
    </lineage>
</organism>
<dbReference type="PROSITE" id="PS51012">
    <property type="entry name" value="ABC_TM2"/>
    <property type="match status" value="1"/>
</dbReference>
<evidence type="ECO:0000256" key="8">
    <source>
        <dbReference type="RuleBase" id="RU361157"/>
    </source>
</evidence>
<evidence type="ECO:0000256" key="6">
    <source>
        <dbReference type="ARBA" id="ARBA00022989"/>
    </source>
</evidence>
<evidence type="ECO:0000259" key="9">
    <source>
        <dbReference type="PROSITE" id="PS51012"/>
    </source>
</evidence>
<gene>
    <name evidence="10" type="ORF">ISU10_10085</name>
</gene>
<evidence type="ECO:0000256" key="1">
    <source>
        <dbReference type="ARBA" id="ARBA00004651"/>
    </source>
</evidence>
<feature type="transmembrane region" description="Helical" evidence="8">
    <location>
        <begin position="144"/>
        <end position="172"/>
    </location>
</feature>
<reference evidence="10" key="1">
    <citation type="submission" date="2020-11" db="EMBL/GenBank/DDBJ databases">
        <title>Nocardioides cynanchi sp. nov., isolated from soil of rhizosphere of Cynanchum wilfordii.</title>
        <authorList>
            <person name="Lee J.-S."/>
            <person name="Suh M.K."/>
            <person name="Kim J.-S."/>
        </authorList>
    </citation>
    <scope>NUCLEOTIDE SEQUENCE</scope>
    <source>
        <strain evidence="10">KCTC 19276</strain>
    </source>
</reference>
<dbReference type="PANTHER" id="PTHR30413:SF10">
    <property type="entry name" value="CAPSULE POLYSACCHARIDE EXPORT INNER-MEMBRANE PROTEIN CTRC"/>
    <property type="match status" value="1"/>
</dbReference>
<dbReference type="Proteomes" id="UP000660668">
    <property type="component" value="Unassembled WGS sequence"/>
</dbReference>
<evidence type="ECO:0000256" key="5">
    <source>
        <dbReference type="ARBA" id="ARBA00022692"/>
    </source>
</evidence>
<keyword evidence="4 8" id="KW-1003">Cell membrane</keyword>
<evidence type="ECO:0000256" key="3">
    <source>
        <dbReference type="ARBA" id="ARBA00022448"/>
    </source>
</evidence>
<dbReference type="GO" id="GO:0140359">
    <property type="term" value="F:ABC-type transporter activity"/>
    <property type="evidence" value="ECO:0007669"/>
    <property type="project" value="InterPro"/>
</dbReference>
<dbReference type="EMBL" id="JADKPO010000011">
    <property type="protein sequence ID" value="MBF4768117.1"/>
    <property type="molecule type" value="Genomic_DNA"/>
</dbReference>
<dbReference type="GO" id="GO:0005886">
    <property type="term" value="C:plasma membrane"/>
    <property type="evidence" value="ECO:0007669"/>
    <property type="project" value="UniProtKB-SubCell"/>
</dbReference>
<evidence type="ECO:0000256" key="2">
    <source>
        <dbReference type="ARBA" id="ARBA00007783"/>
    </source>
</evidence>
<feature type="transmembrane region" description="Helical" evidence="8">
    <location>
        <begin position="102"/>
        <end position="123"/>
    </location>
</feature>
<name>A0A930YIE8_9ACTN</name>
<evidence type="ECO:0000313" key="11">
    <source>
        <dbReference type="Proteomes" id="UP000660668"/>
    </source>
</evidence>
<dbReference type="InterPro" id="IPR047817">
    <property type="entry name" value="ABC2_TM_bact-type"/>
</dbReference>
<dbReference type="RefSeq" id="WP_194696268.1">
    <property type="nucleotide sequence ID" value="NZ_JADKPO010000011.1"/>
</dbReference>
<keyword evidence="3 8" id="KW-0813">Transport</keyword>
<protein>
    <recommendedName>
        <fullName evidence="8">Transport permease protein</fullName>
    </recommendedName>
</protein>
<dbReference type="PANTHER" id="PTHR30413">
    <property type="entry name" value="INNER MEMBRANE TRANSPORT PERMEASE"/>
    <property type="match status" value="1"/>
</dbReference>
<feature type="transmembrane region" description="Helical" evidence="8">
    <location>
        <begin position="184"/>
        <end position="207"/>
    </location>
</feature>